<keyword evidence="3" id="KW-0067">ATP-binding</keyword>
<dbReference type="SUPFAM" id="SSF53067">
    <property type="entry name" value="Actin-like ATPase domain"/>
    <property type="match status" value="1"/>
</dbReference>
<evidence type="ECO:0000256" key="2">
    <source>
        <dbReference type="ARBA" id="ARBA00022741"/>
    </source>
</evidence>
<organism evidence="5 6">
    <name type="scientific">Kalanchoe fedtschenkoi</name>
    <name type="common">Lavender scallops</name>
    <name type="synonym">South American air plant</name>
    <dbReference type="NCBI Taxonomy" id="63787"/>
    <lineage>
        <taxon>Eukaryota</taxon>
        <taxon>Viridiplantae</taxon>
        <taxon>Streptophyta</taxon>
        <taxon>Embryophyta</taxon>
        <taxon>Tracheophyta</taxon>
        <taxon>Spermatophyta</taxon>
        <taxon>Magnoliopsida</taxon>
        <taxon>eudicotyledons</taxon>
        <taxon>Gunneridae</taxon>
        <taxon>Pentapetalae</taxon>
        <taxon>Saxifragales</taxon>
        <taxon>Crassulaceae</taxon>
        <taxon>Kalanchoe</taxon>
    </lineage>
</organism>
<dbReference type="GO" id="GO:0140662">
    <property type="term" value="F:ATP-dependent protein folding chaperone"/>
    <property type="evidence" value="ECO:0007669"/>
    <property type="project" value="InterPro"/>
</dbReference>
<evidence type="ECO:0000313" key="6">
    <source>
        <dbReference type="Proteomes" id="UP000594263"/>
    </source>
</evidence>
<comment type="similarity">
    <text evidence="1">Belongs to the heat shock protein 70 family.</text>
</comment>
<dbReference type="GO" id="GO:0005524">
    <property type="term" value="F:ATP binding"/>
    <property type="evidence" value="ECO:0007669"/>
    <property type="project" value="UniProtKB-KW"/>
</dbReference>
<sequence length="199" mass="22090">MAASQILGNAPSFSTSQLQKPNRNGAAVCSSSRSSVFFGSKLSPDSRRPTRCLRSRKPSLRVVNEKVVGIDLGTTNSAVAAMEGGKPTIVTNAEGQRTTPSVVAYTKSGDRLVGQIAKRQAVVNPENTFFSRVEFRKQKYKTRRASCVGGERDDDDERREEKRRVELLFSSVLGIERRNVLSGFGSDYHYRFAIFLLFF</sequence>
<dbReference type="Gene3D" id="3.30.420.40">
    <property type="match status" value="1"/>
</dbReference>
<proteinExistence type="inferred from homology"/>
<evidence type="ECO:0000256" key="3">
    <source>
        <dbReference type="ARBA" id="ARBA00022840"/>
    </source>
</evidence>
<dbReference type="GO" id="GO:0030968">
    <property type="term" value="P:endoplasmic reticulum unfolded protein response"/>
    <property type="evidence" value="ECO:0007669"/>
    <property type="project" value="TreeGrafter"/>
</dbReference>
<dbReference type="InterPro" id="IPR018181">
    <property type="entry name" value="Heat_shock_70_CS"/>
</dbReference>
<dbReference type="InterPro" id="IPR013126">
    <property type="entry name" value="Hsp_70_fam"/>
</dbReference>
<accession>A0A7N1A0D5</accession>
<reference evidence="5" key="1">
    <citation type="submission" date="2021-01" db="UniProtKB">
        <authorList>
            <consortium name="EnsemblPlants"/>
        </authorList>
    </citation>
    <scope>IDENTIFICATION</scope>
</reference>
<dbReference type="EnsemblPlants" id="Kaladp0065s0015.1.v1.1">
    <property type="protein sequence ID" value="Kaladp0065s0015.1.v1.1.CDS.1"/>
    <property type="gene ID" value="Kaladp0065s0015.v1.1"/>
</dbReference>
<name>A0A7N1A0D5_KALFE</name>
<dbReference type="PANTHER" id="PTHR45639">
    <property type="entry name" value="HSC70CB, ISOFORM G-RELATED"/>
    <property type="match status" value="1"/>
</dbReference>
<dbReference type="PRINTS" id="PR00301">
    <property type="entry name" value="HEATSHOCK70"/>
</dbReference>
<dbReference type="Gramene" id="Kaladp0065s0015.1.v1.1">
    <property type="protein sequence ID" value="Kaladp0065s0015.1.v1.1.CDS.1"/>
    <property type="gene ID" value="Kaladp0065s0015.v1.1"/>
</dbReference>
<dbReference type="Proteomes" id="UP000594263">
    <property type="component" value="Unplaced"/>
</dbReference>
<protein>
    <submittedName>
        <fullName evidence="5">Uncharacterized protein</fullName>
    </submittedName>
</protein>
<keyword evidence="6" id="KW-1185">Reference proteome</keyword>
<evidence type="ECO:0000313" key="5">
    <source>
        <dbReference type="EnsemblPlants" id="Kaladp0065s0015.1.v1.1.CDS.1"/>
    </source>
</evidence>
<dbReference type="PANTHER" id="PTHR45639:SF34">
    <property type="entry name" value="CHAPERONE PROTEIN DNAK"/>
    <property type="match status" value="1"/>
</dbReference>
<feature type="compositionally biased region" description="Polar residues" evidence="4">
    <location>
        <begin position="11"/>
        <end position="22"/>
    </location>
</feature>
<evidence type="ECO:0000256" key="4">
    <source>
        <dbReference type="SAM" id="MobiDB-lite"/>
    </source>
</evidence>
<dbReference type="FunFam" id="3.30.420.40:FF:000028">
    <property type="entry name" value="heat shock 70 kDa protein-like"/>
    <property type="match status" value="1"/>
</dbReference>
<dbReference type="InterPro" id="IPR043129">
    <property type="entry name" value="ATPase_NBD"/>
</dbReference>
<keyword evidence="2" id="KW-0547">Nucleotide-binding</keyword>
<feature type="region of interest" description="Disordered" evidence="4">
    <location>
        <begin position="1"/>
        <end position="26"/>
    </location>
</feature>
<dbReference type="AlphaFoldDB" id="A0A7N1A0D5"/>
<dbReference type="GO" id="GO:0034663">
    <property type="term" value="C:endoplasmic reticulum chaperone complex"/>
    <property type="evidence" value="ECO:0007669"/>
    <property type="project" value="TreeGrafter"/>
</dbReference>
<evidence type="ECO:0000256" key="1">
    <source>
        <dbReference type="ARBA" id="ARBA00007381"/>
    </source>
</evidence>
<dbReference type="Pfam" id="PF00012">
    <property type="entry name" value="HSP70"/>
    <property type="match status" value="1"/>
</dbReference>
<dbReference type="PROSITE" id="PS00297">
    <property type="entry name" value="HSP70_1"/>
    <property type="match status" value="1"/>
</dbReference>